<dbReference type="AlphaFoldDB" id="A0A1M5SGU2"/>
<dbReference type="PANTHER" id="PTHR43825:SF1">
    <property type="entry name" value="TRANSKETOLASE-LIKE PYRIMIDINE-BINDING DOMAIN-CONTAINING PROTEIN"/>
    <property type="match status" value="1"/>
</dbReference>
<dbReference type="Gene3D" id="3.40.50.970">
    <property type="match status" value="2"/>
</dbReference>
<keyword evidence="7" id="KW-1185">Reference proteome</keyword>
<comment type="cofactor">
    <cofactor evidence="2">
        <name>Mg(2+)</name>
        <dbReference type="ChEBI" id="CHEBI:18420"/>
    </cofactor>
</comment>
<evidence type="ECO:0000256" key="4">
    <source>
        <dbReference type="ARBA" id="ARBA00007131"/>
    </source>
</evidence>
<dbReference type="Proteomes" id="UP000184139">
    <property type="component" value="Unassembled WGS sequence"/>
</dbReference>
<protein>
    <submittedName>
        <fullName evidence="6">Transketolase, C-terminal subunit</fullName>
    </submittedName>
</protein>
<dbReference type="RefSeq" id="WP_073373204.1">
    <property type="nucleotide sequence ID" value="NZ_FQXS01000001.1"/>
</dbReference>
<proteinExistence type="inferred from homology"/>
<dbReference type="SMART" id="SM00861">
    <property type="entry name" value="Transket_pyr"/>
    <property type="match status" value="1"/>
</dbReference>
<dbReference type="InterPro" id="IPR005475">
    <property type="entry name" value="Transketolase-like_Pyr-bd"/>
</dbReference>
<dbReference type="Pfam" id="PF00456">
    <property type="entry name" value="Transketolase_N"/>
    <property type="match status" value="1"/>
</dbReference>
<dbReference type="InterPro" id="IPR051157">
    <property type="entry name" value="PDH/Transketolase"/>
</dbReference>
<name>A0A1M5SGU2_9BACT</name>
<dbReference type="SUPFAM" id="SSF52518">
    <property type="entry name" value="Thiamin diphosphate-binding fold (THDP-binding)"/>
    <property type="match status" value="2"/>
</dbReference>
<evidence type="ECO:0000256" key="3">
    <source>
        <dbReference type="ARBA" id="ARBA00001964"/>
    </source>
</evidence>
<comment type="similarity">
    <text evidence="4">Belongs to the transketolase family.</text>
</comment>
<dbReference type="Pfam" id="PF02780">
    <property type="entry name" value="Transketolase_C"/>
    <property type="match status" value="1"/>
</dbReference>
<evidence type="ECO:0000313" key="6">
    <source>
        <dbReference type="EMBL" id="SHH37701.1"/>
    </source>
</evidence>
<comment type="cofactor">
    <cofactor evidence="3">
        <name>thiamine diphosphate</name>
        <dbReference type="ChEBI" id="CHEBI:58937"/>
    </cofactor>
</comment>
<dbReference type="OrthoDB" id="8732661at2"/>
<comment type="cofactor">
    <cofactor evidence="1">
        <name>Mn(2+)</name>
        <dbReference type="ChEBI" id="CHEBI:29035"/>
    </cofactor>
</comment>
<dbReference type="SUPFAM" id="SSF52922">
    <property type="entry name" value="TK C-terminal domain-like"/>
    <property type="match status" value="1"/>
</dbReference>
<evidence type="ECO:0000256" key="2">
    <source>
        <dbReference type="ARBA" id="ARBA00001946"/>
    </source>
</evidence>
<dbReference type="STRING" id="1121409.SAMN02745124_00344"/>
<dbReference type="InterPro" id="IPR033248">
    <property type="entry name" value="Transketolase_C"/>
</dbReference>
<dbReference type="InterPro" id="IPR009014">
    <property type="entry name" value="Transketo_C/PFOR_II"/>
</dbReference>
<reference evidence="6 7" key="1">
    <citation type="submission" date="2016-11" db="EMBL/GenBank/DDBJ databases">
        <authorList>
            <person name="Jaros S."/>
            <person name="Januszkiewicz K."/>
            <person name="Wedrychowicz H."/>
        </authorList>
    </citation>
    <scope>NUCLEOTIDE SEQUENCE [LARGE SCALE GENOMIC DNA]</scope>
    <source>
        <strain evidence="6 7">DSM 9705</strain>
    </source>
</reference>
<accession>A0A1M5SGU2</accession>
<dbReference type="Gene3D" id="3.40.50.920">
    <property type="match status" value="1"/>
</dbReference>
<dbReference type="Pfam" id="PF02779">
    <property type="entry name" value="Transket_pyr"/>
    <property type="match status" value="1"/>
</dbReference>
<dbReference type="InterPro" id="IPR029061">
    <property type="entry name" value="THDP-binding"/>
</dbReference>
<feature type="domain" description="Transketolase-like pyrimidine-binding" evidence="5">
    <location>
        <begin position="316"/>
        <end position="483"/>
    </location>
</feature>
<dbReference type="EMBL" id="FQXS01000001">
    <property type="protein sequence ID" value="SHH37701.1"/>
    <property type="molecule type" value="Genomic_DNA"/>
</dbReference>
<evidence type="ECO:0000256" key="1">
    <source>
        <dbReference type="ARBA" id="ARBA00001936"/>
    </source>
</evidence>
<dbReference type="InterPro" id="IPR005474">
    <property type="entry name" value="Transketolase_N"/>
</dbReference>
<sequence length="628" mass="68163">MTFPIDMSGYQPLQFSFAQTTLTDEQRNQLRTNISLVRDSLIFFTALANVKGLGGHTGGAFDIVPEVLITDGFMKGENGLFPVHFDEAGHRVAIQYLLAALNGRKSYNDLLHYREFGKGLYGHPERDEAAGVYFSSGRLGHLWSYVNGVAEADPEKIVVLFGSDGSQQEGDDAEAARYAVSRGLNVKLFIDDNDVTIAGHPSTYLPGFSVGKTLAGHGLTVCEVDGEDLDALFDRVRAALTGSGPAAVICKRKMAPGVPGIEGLPKGHDVIPVPYAIDYLESRGQAEAVSVLRKTDVAKEKIVYLGSSEETGKCRDDFGKIISELLDSMENLADKVLVIDSDLEGSCGLHHIRKNHPAVYVNGGIMERNNYSVAAGFGSESGRQGIFGTFSAFLEMVVSEITMARLNRANVLAHFSHIGVDDMADNTCHFGINAFFADNGLAEGDITRLYFPADALQLRAMLPLIFADQGLRFIFSTRSATPFILAENGAKLFGEGYRFEPGKDELIRSGTAGYIVSYGEMLYRCLDAVERLRQDGIEVGLINKSTLNVVDTEMLARAGASPFVLVVESQNLKTGLGSRYGTWLLENGFSPRYARLGTTREGQGGLGEQVGYQGCDPAAIRQKVEELL</sequence>
<dbReference type="PANTHER" id="PTHR43825">
    <property type="entry name" value="PYRUVATE DEHYDROGENASE E1 COMPONENT"/>
    <property type="match status" value="1"/>
</dbReference>
<organism evidence="6 7">
    <name type="scientific">Desulfofustis glycolicus DSM 9705</name>
    <dbReference type="NCBI Taxonomy" id="1121409"/>
    <lineage>
        <taxon>Bacteria</taxon>
        <taxon>Pseudomonadati</taxon>
        <taxon>Thermodesulfobacteriota</taxon>
        <taxon>Desulfobulbia</taxon>
        <taxon>Desulfobulbales</taxon>
        <taxon>Desulfocapsaceae</taxon>
        <taxon>Desulfofustis</taxon>
    </lineage>
</organism>
<evidence type="ECO:0000259" key="5">
    <source>
        <dbReference type="SMART" id="SM00861"/>
    </source>
</evidence>
<dbReference type="GO" id="GO:0005737">
    <property type="term" value="C:cytoplasm"/>
    <property type="evidence" value="ECO:0007669"/>
    <property type="project" value="UniProtKB-ARBA"/>
</dbReference>
<evidence type="ECO:0000313" key="7">
    <source>
        <dbReference type="Proteomes" id="UP000184139"/>
    </source>
</evidence>
<gene>
    <name evidence="6" type="ORF">SAMN02745124_00344</name>
</gene>